<sequence length="128" mass="13780">MSTISFKAHHGSVEPNGPGQSRSFPRERAKILEAPQQETGRLHLMLRYLNDTCSGSGRPVSETLQDPSHVPGARCRISLDDPLYSALSHDPKTAPPHESLLAEVGAQFSGRQQGTVRPAKLDSVGIAS</sequence>
<dbReference type="Proteomes" id="UP001152087">
    <property type="component" value="Unassembled WGS sequence"/>
</dbReference>
<evidence type="ECO:0000256" key="1">
    <source>
        <dbReference type="SAM" id="MobiDB-lite"/>
    </source>
</evidence>
<gene>
    <name evidence="2" type="ORF">NW755_009136</name>
</gene>
<proteinExistence type="predicted"/>
<dbReference type="AlphaFoldDB" id="A0A9W8R3T7"/>
<dbReference type="EMBL" id="JAOQAV010000027">
    <property type="protein sequence ID" value="KAJ4184131.1"/>
    <property type="molecule type" value="Genomic_DNA"/>
</dbReference>
<feature type="region of interest" description="Disordered" evidence="1">
    <location>
        <begin position="1"/>
        <end position="28"/>
    </location>
</feature>
<accession>A0A9W8R3T7</accession>
<keyword evidence="3" id="KW-1185">Reference proteome</keyword>
<comment type="caution">
    <text evidence="2">The sequence shown here is derived from an EMBL/GenBank/DDBJ whole genome shotgun (WGS) entry which is preliminary data.</text>
</comment>
<dbReference type="OrthoDB" id="5088615at2759"/>
<organism evidence="2 3">
    <name type="scientific">Fusarium falciforme</name>
    <dbReference type="NCBI Taxonomy" id="195108"/>
    <lineage>
        <taxon>Eukaryota</taxon>
        <taxon>Fungi</taxon>
        <taxon>Dikarya</taxon>
        <taxon>Ascomycota</taxon>
        <taxon>Pezizomycotina</taxon>
        <taxon>Sordariomycetes</taxon>
        <taxon>Hypocreomycetidae</taxon>
        <taxon>Hypocreales</taxon>
        <taxon>Nectriaceae</taxon>
        <taxon>Fusarium</taxon>
        <taxon>Fusarium solani species complex</taxon>
    </lineage>
</organism>
<evidence type="ECO:0000313" key="3">
    <source>
        <dbReference type="Proteomes" id="UP001152087"/>
    </source>
</evidence>
<evidence type="ECO:0000313" key="2">
    <source>
        <dbReference type="EMBL" id="KAJ4184131.1"/>
    </source>
</evidence>
<protein>
    <submittedName>
        <fullName evidence="2">Uncharacterized protein</fullName>
    </submittedName>
</protein>
<name>A0A9W8R3T7_9HYPO</name>
<reference evidence="2" key="1">
    <citation type="submission" date="2022-09" db="EMBL/GenBank/DDBJ databases">
        <title>Fusarium specimens isolated from Avocado Roots.</title>
        <authorList>
            <person name="Stajich J."/>
            <person name="Roper C."/>
            <person name="Heimlech-Rivalta G."/>
        </authorList>
    </citation>
    <scope>NUCLEOTIDE SEQUENCE</scope>
    <source>
        <strain evidence="2">A02</strain>
    </source>
</reference>